<dbReference type="InterPro" id="IPR017871">
    <property type="entry name" value="ABC_transporter-like_CS"/>
</dbReference>
<dbReference type="PROSITE" id="PS50893">
    <property type="entry name" value="ABC_TRANSPORTER_2"/>
    <property type="match status" value="1"/>
</dbReference>
<evidence type="ECO:0000256" key="3">
    <source>
        <dbReference type="ARBA" id="ARBA00022741"/>
    </source>
</evidence>
<dbReference type="InterPro" id="IPR003439">
    <property type="entry name" value="ABC_transporter-like_ATP-bd"/>
</dbReference>
<keyword evidence="3" id="KW-0547">Nucleotide-binding</keyword>
<dbReference type="InterPro" id="IPR050763">
    <property type="entry name" value="ABC_transporter_ATP-binding"/>
</dbReference>
<dbReference type="SUPFAM" id="SSF52540">
    <property type="entry name" value="P-loop containing nucleoside triphosphate hydrolases"/>
    <property type="match status" value="1"/>
</dbReference>
<evidence type="ECO:0000256" key="1">
    <source>
        <dbReference type="ARBA" id="ARBA00005417"/>
    </source>
</evidence>
<keyword evidence="4 6" id="KW-0067">ATP-binding</keyword>
<evidence type="ECO:0000313" key="7">
    <source>
        <dbReference type="Proteomes" id="UP001154420"/>
    </source>
</evidence>
<dbReference type="PROSITE" id="PS00211">
    <property type="entry name" value="ABC_TRANSPORTER_1"/>
    <property type="match status" value="1"/>
</dbReference>
<dbReference type="GO" id="GO:0016887">
    <property type="term" value="F:ATP hydrolysis activity"/>
    <property type="evidence" value="ECO:0007669"/>
    <property type="project" value="InterPro"/>
</dbReference>
<dbReference type="InterPro" id="IPR003593">
    <property type="entry name" value="AAA+_ATPase"/>
</dbReference>
<evidence type="ECO:0000313" key="6">
    <source>
        <dbReference type="EMBL" id="NBJ93986.1"/>
    </source>
</evidence>
<dbReference type="Proteomes" id="UP001154420">
    <property type="component" value="Unassembled WGS sequence"/>
</dbReference>
<dbReference type="Pfam" id="PF00005">
    <property type="entry name" value="ABC_tran"/>
    <property type="match status" value="1"/>
</dbReference>
<feature type="domain" description="ABC transporter" evidence="5">
    <location>
        <begin position="9"/>
        <end position="234"/>
    </location>
</feature>
<keyword evidence="7" id="KW-1185">Reference proteome</keyword>
<comment type="caution">
    <text evidence="6">The sequence shown here is derived from an EMBL/GenBank/DDBJ whole genome shotgun (WGS) entry which is preliminary data.</text>
</comment>
<dbReference type="EMBL" id="QZDT01000027">
    <property type="protein sequence ID" value="NBJ93986.1"/>
    <property type="molecule type" value="Genomic_DNA"/>
</dbReference>
<dbReference type="CDD" id="cd03230">
    <property type="entry name" value="ABC_DR_subfamily_A"/>
    <property type="match status" value="1"/>
</dbReference>
<evidence type="ECO:0000256" key="4">
    <source>
        <dbReference type="ARBA" id="ARBA00022840"/>
    </source>
</evidence>
<protein>
    <submittedName>
        <fullName evidence="6">ABC transporter ATP-binding protein</fullName>
    </submittedName>
</protein>
<reference evidence="6" key="1">
    <citation type="submission" date="2018-09" db="EMBL/GenBank/DDBJ databases">
        <title>Murine metabolic-syndrome-specific gut microbial biobank.</title>
        <authorList>
            <person name="Liu C."/>
        </authorList>
    </citation>
    <scope>NUCLEOTIDE SEQUENCE</scope>
    <source>
        <strain evidence="6">D42-62</strain>
    </source>
</reference>
<dbReference type="GO" id="GO:0005524">
    <property type="term" value="F:ATP binding"/>
    <property type="evidence" value="ECO:0007669"/>
    <property type="project" value="UniProtKB-KW"/>
</dbReference>
<dbReference type="PANTHER" id="PTHR42711:SF5">
    <property type="entry name" value="ABC TRANSPORTER ATP-BINDING PROTEIN NATA"/>
    <property type="match status" value="1"/>
</dbReference>
<comment type="similarity">
    <text evidence="1">Belongs to the ABC transporter superfamily.</text>
</comment>
<dbReference type="SMART" id="SM00382">
    <property type="entry name" value="AAA"/>
    <property type="match status" value="1"/>
</dbReference>
<evidence type="ECO:0000259" key="5">
    <source>
        <dbReference type="PROSITE" id="PS50893"/>
    </source>
</evidence>
<accession>A0A9X5GTG5</accession>
<dbReference type="AlphaFoldDB" id="A0A9X5GTG5"/>
<name>A0A9X5GTG5_9FIRM</name>
<dbReference type="RefSeq" id="WP_160561024.1">
    <property type="nucleotide sequence ID" value="NZ_QZDT01000027.1"/>
</dbReference>
<sequence>MTHERENIIEIKNLTKSYGKKRGVKAISLSVRQGDIFGFLGQNGAGKSTTIRSMLGLLHYQEGEIRILQMDAVKNQNEILRQVGYMPSEAMFYPSMKVKEVISFAARARKTDCSKEAARLCEVLKVDEEKKIEELSLGNRKKVSIVCAMQHRPRLLILDEPTSGLDPLMQEAFFELLLEYNRQGTTCFLSSHVLSEVKNYCRHAAIIKEGAIIRTDTVENLSKSDARYVKLTRGGQKREFVYTGKINALLHELANMQVEDVLIEEPSLDEIFRHYYEDKESGADMQKEGQI</sequence>
<dbReference type="PANTHER" id="PTHR42711">
    <property type="entry name" value="ABC TRANSPORTER ATP-BINDING PROTEIN"/>
    <property type="match status" value="1"/>
</dbReference>
<gene>
    <name evidence="6" type="ORF">D5281_15670</name>
</gene>
<proteinExistence type="inferred from homology"/>
<dbReference type="OrthoDB" id="9804819at2"/>
<evidence type="ECO:0000256" key="2">
    <source>
        <dbReference type="ARBA" id="ARBA00022448"/>
    </source>
</evidence>
<dbReference type="Gene3D" id="3.40.50.300">
    <property type="entry name" value="P-loop containing nucleotide triphosphate hydrolases"/>
    <property type="match status" value="1"/>
</dbReference>
<organism evidence="6 7">
    <name type="scientific">Parablautia muri</name>
    <dbReference type="NCBI Taxonomy" id="2320879"/>
    <lineage>
        <taxon>Bacteria</taxon>
        <taxon>Bacillati</taxon>
        <taxon>Bacillota</taxon>
        <taxon>Clostridia</taxon>
        <taxon>Lachnospirales</taxon>
        <taxon>Lachnospiraceae</taxon>
        <taxon>Parablautia</taxon>
    </lineage>
</organism>
<keyword evidence="2" id="KW-0813">Transport</keyword>
<dbReference type="InterPro" id="IPR027417">
    <property type="entry name" value="P-loop_NTPase"/>
</dbReference>